<dbReference type="InterPro" id="IPR014757">
    <property type="entry name" value="Tscrpt_reg_IclR_C"/>
</dbReference>
<dbReference type="PROSITE" id="PS51078">
    <property type="entry name" value="ICLR_ED"/>
    <property type="match status" value="1"/>
</dbReference>
<dbReference type="PANTHER" id="PTHR30136">
    <property type="entry name" value="HELIX-TURN-HELIX TRANSCRIPTIONAL REGULATOR, ICLR FAMILY"/>
    <property type="match status" value="1"/>
</dbReference>
<dbReference type="PANTHER" id="PTHR30136:SF24">
    <property type="entry name" value="HTH-TYPE TRANSCRIPTIONAL REPRESSOR ALLR"/>
    <property type="match status" value="1"/>
</dbReference>
<proteinExistence type="predicted"/>
<keyword evidence="2" id="KW-0804">Transcription</keyword>
<dbReference type="Gene3D" id="1.10.10.10">
    <property type="entry name" value="Winged helix-like DNA-binding domain superfamily/Winged helix DNA-binding domain"/>
    <property type="match status" value="1"/>
</dbReference>
<dbReference type="InterPro" id="IPR036390">
    <property type="entry name" value="WH_DNA-bd_sf"/>
</dbReference>
<dbReference type="SUPFAM" id="SSF46785">
    <property type="entry name" value="Winged helix' DNA-binding domain"/>
    <property type="match status" value="1"/>
</dbReference>
<evidence type="ECO:0000256" key="2">
    <source>
        <dbReference type="ARBA" id="ARBA00023163"/>
    </source>
</evidence>
<dbReference type="SUPFAM" id="SSF55781">
    <property type="entry name" value="GAF domain-like"/>
    <property type="match status" value="1"/>
</dbReference>
<evidence type="ECO:0000313" key="5">
    <source>
        <dbReference type="Proteomes" id="UP001210678"/>
    </source>
</evidence>
<keyword evidence="1" id="KW-0805">Transcription regulation</keyword>
<dbReference type="InterPro" id="IPR036388">
    <property type="entry name" value="WH-like_DNA-bd_sf"/>
</dbReference>
<protein>
    <submittedName>
        <fullName evidence="4">IclR family transcriptional regulator C-terminal domain-containing protein</fullName>
    </submittedName>
</protein>
<gene>
    <name evidence="4" type="ORF">PGX00_16730</name>
</gene>
<organism evidence="4 5">
    <name type="scientific">Vibrio algarum</name>
    <dbReference type="NCBI Taxonomy" id="3020714"/>
    <lineage>
        <taxon>Bacteria</taxon>
        <taxon>Pseudomonadati</taxon>
        <taxon>Pseudomonadota</taxon>
        <taxon>Gammaproteobacteria</taxon>
        <taxon>Vibrionales</taxon>
        <taxon>Vibrionaceae</taxon>
        <taxon>Vibrio</taxon>
    </lineage>
</organism>
<dbReference type="InterPro" id="IPR050707">
    <property type="entry name" value="HTH_MetabolicPath_Reg"/>
</dbReference>
<comment type="caution">
    <text evidence="4">The sequence shown here is derived from an EMBL/GenBank/DDBJ whole genome shotgun (WGS) entry which is preliminary data.</text>
</comment>
<dbReference type="Proteomes" id="UP001210678">
    <property type="component" value="Unassembled WGS sequence"/>
</dbReference>
<accession>A0ABT4YVL5</accession>
<reference evidence="4 5" key="1">
    <citation type="submission" date="2023-01" db="EMBL/GenBank/DDBJ databases">
        <title>Vibrio sp. KJ40-1 sp.nov, isolated from marine algae.</title>
        <authorList>
            <person name="Butt M."/>
            <person name="Kim J.M.J."/>
            <person name="Jeon C.O.C."/>
        </authorList>
    </citation>
    <scope>NUCLEOTIDE SEQUENCE [LARGE SCALE GENOMIC DNA]</scope>
    <source>
        <strain evidence="4 5">KJ40-1</strain>
    </source>
</reference>
<evidence type="ECO:0000313" key="4">
    <source>
        <dbReference type="EMBL" id="MDB1125196.1"/>
    </source>
</evidence>
<dbReference type="RefSeq" id="WP_272138681.1">
    <property type="nucleotide sequence ID" value="NZ_JAQLOI010000003.1"/>
</dbReference>
<dbReference type="EMBL" id="JAQLOI010000003">
    <property type="protein sequence ID" value="MDB1125196.1"/>
    <property type="molecule type" value="Genomic_DNA"/>
</dbReference>
<sequence>MSNTNDKVFIILSQVATYGKPVSVKRLSKDLNMPLSSLYRYITLLKDWLLLEENLSTREIYIGSMSLTLASNHERAKLENSEYQKALERLSNVTGETCMFMVPAGYHALCTLCRESSEALRCSFEVGQTQPLIKGASSKVLLANLPKERQKKVAKYYGLNFHDLQWQQSLSKTRRDGFSISTSDYYAGVVGVSVPIIRKKHLCGAITIMAPSERAKKGFERVIQDLMNEASILCGSR</sequence>
<dbReference type="Pfam" id="PF01614">
    <property type="entry name" value="IclR_C"/>
    <property type="match status" value="1"/>
</dbReference>
<keyword evidence="5" id="KW-1185">Reference proteome</keyword>
<dbReference type="Gene3D" id="3.30.450.40">
    <property type="match status" value="1"/>
</dbReference>
<dbReference type="InterPro" id="IPR029016">
    <property type="entry name" value="GAF-like_dom_sf"/>
</dbReference>
<evidence type="ECO:0000259" key="3">
    <source>
        <dbReference type="PROSITE" id="PS51078"/>
    </source>
</evidence>
<name>A0ABT4YVL5_9VIBR</name>
<feature type="domain" description="IclR-ED" evidence="3">
    <location>
        <begin position="65"/>
        <end position="237"/>
    </location>
</feature>
<evidence type="ECO:0000256" key="1">
    <source>
        <dbReference type="ARBA" id="ARBA00023015"/>
    </source>
</evidence>